<evidence type="ECO:0000256" key="1">
    <source>
        <dbReference type="SAM" id="Phobius"/>
    </source>
</evidence>
<feature type="transmembrane region" description="Helical" evidence="1">
    <location>
        <begin position="42"/>
        <end position="66"/>
    </location>
</feature>
<protein>
    <submittedName>
        <fullName evidence="2">ABA4-like family protein</fullName>
    </submittedName>
</protein>
<reference evidence="2 3" key="1">
    <citation type="submission" date="2024-09" db="EMBL/GenBank/DDBJ databases">
        <authorList>
            <person name="Zhang Z.-H."/>
        </authorList>
    </citation>
    <scope>NUCLEOTIDE SEQUENCE [LARGE SCALE GENOMIC DNA]</scope>
    <source>
        <strain evidence="2 3">HHTR114</strain>
    </source>
</reference>
<dbReference type="Proteomes" id="UP001596116">
    <property type="component" value="Unassembled WGS sequence"/>
</dbReference>
<keyword evidence="1" id="KW-0472">Membrane</keyword>
<dbReference type="Pfam" id="PF14108">
    <property type="entry name" value="ABA4-like"/>
    <property type="match status" value="1"/>
</dbReference>
<keyword evidence="1" id="KW-1133">Transmembrane helix</keyword>
<accession>A0ABW1KWD2</accession>
<name>A0ABW1KWD2_9PROT</name>
<dbReference type="RefSeq" id="WP_379879901.1">
    <property type="nucleotide sequence ID" value="NZ_JBHPON010000001.1"/>
</dbReference>
<keyword evidence="3" id="KW-1185">Reference proteome</keyword>
<sequence length="152" mass="16576">MTMSADDWARAYQLINAAVVPGWALLIFLPRSKLTSALVHSMLYPALMGSIYVAGLGAGIFLGQSAEGAGFSSIDGVAAIFDHPNGIIIGWTHYLVFDLFVGAWIGRDAIRRNLPHLTVIPCLLGTFMFGPVGLLLYLLLRLLLRKKFSLQE</sequence>
<proteinExistence type="predicted"/>
<feature type="transmembrane region" description="Helical" evidence="1">
    <location>
        <begin position="12"/>
        <end position="30"/>
    </location>
</feature>
<organism evidence="2 3">
    <name type="scientific">Hyphococcus aureus</name>
    <dbReference type="NCBI Taxonomy" id="2666033"/>
    <lineage>
        <taxon>Bacteria</taxon>
        <taxon>Pseudomonadati</taxon>
        <taxon>Pseudomonadota</taxon>
        <taxon>Alphaproteobacteria</taxon>
        <taxon>Parvularculales</taxon>
        <taxon>Parvularculaceae</taxon>
        <taxon>Hyphococcus</taxon>
    </lineage>
</organism>
<keyword evidence="1" id="KW-0812">Transmembrane</keyword>
<dbReference type="EMBL" id="JBHPON010000001">
    <property type="protein sequence ID" value="MFC6034758.1"/>
    <property type="molecule type" value="Genomic_DNA"/>
</dbReference>
<evidence type="ECO:0000313" key="2">
    <source>
        <dbReference type="EMBL" id="MFC6034758.1"/>
    </source>
</evidence>
<feature type="transmembrane region" description="Helical" evidence="1">
    <location>
        <begin position="117"/>
        <end position="140"/>
    </location>
</feature>
<gene>
    <name evidence="2" type="ORF">ACFMB1_04335</name>
</gene>
<feature type="transmembrane region" description="Helical" evidence="1">
    <location>
        <begin position="86"/>
        <end position="105"/>
    </location>
</feature>
<dbReference type="InterPro" id="IPR025461">
    <property type="entry name" value="ABA4-like"/>
</dbReference>
<evidence type="ECO:0000313" key="3">
    <source>
        <dbReference type="Proteomes" id="UP001596116"/>
    </source>
</evidence>
<comment type="caution">
    <text evidence="2">The sequence shown here is derived from an EMBL/GenBank/DDBJ whole genome shotgun (WGS) entry which is preliminary data.</text>
</comment>